<evidence type="ECO:0000313" key="2">
    <source>
        <dbReference type="EMBL" id="KFD46381.1"/>
    </source>
</evidence>
<dbReference type="InterPro" id="IPR000477">
    <property type="entry name" value="RT_dom"/>
</dbReference>
<evidence type="ECO:0000313" key="4">
    <source>
        <dbReference type="Proteomes" id="UP000030764"/>
    </source>
</evidence>
<feature type="domain" description="Reverse transcriptase" evidence="1">
    <location>
        <begin position="14"/>
        <end position="76"/>
    </location>
</feature>
<name>A0A085LN35_9BILA</name>
<evidence type="ECO:0000313" key="3">
    <source>
        <dbReference type="EMBL" id="KFD65027.1"/>
    </source>
</evidence>
<dbReference type="Proteomes" id="UP000030758">
    <property type="component" value="Unassembled WGS sequence"/>
</dbReference>
<reference evidence="2 4" key="1">
    <citation type="journal article" date="2014" name="Nat. Genet.">
        <title>Genome and transcriptome of the porcine whipworm Trichuris suis.</title>
        <authorList>
            <person name="Jex A.R."/>
            <person name="Nejsum P."/>
            <person name="Schwarz E.M."/>
            <person name="Hu L."/>
            <person name="Young N.D."/>
            <person name="Hall R.S."/>
            <person name="Korhonen P.K."/>
            <person name="Liao S."/>
            <person name="Thamsborg S."/>
            <person name="Xia J."/>
            <person name="Xu P."/>
            <person name="Wang S."/>
            <person name="Scheerlinck J.P."/>
            <person name="Hofmann A."/>
            <person name="Sternberg P.W."/>
            <person name="Wang J."/>
            <person name="Gasser R.B."/>
        </authorList>
    </citation>
    <scope>NUCLEOTIDE SEQUENCE [LARGE SCALE GENOMIC DNA]</scope>
    <source>
        <strain evidence="3">DCEP-RM93F</strain>
        <strain evidence="2">DCEP-RM93M</strain>
    </source>
</reference>
<accession>A0A085LN35</accession>
<proteinExistence type="predicted"/>
<protein>
    <recommendedName>
        <fullName evidence="1">Reverse transcriptase domain-containing protein</fullName>
    </recommendedName>
</protein>
<sequence>MIFNDATSKVHISAGETQIFPITAGVHQGSVLSSLFFITVMDIVTRDIQMPYLQTVLYADDVVLVAETCEALEAKVITARPPYPRGIRSRGDRG</sequence>
<evidence type="ECO:0000259" key="1">
    <source>
        <dbReference type="Pfam" id="PF00078"/>
    </source>
</evidence>
<dbReference type="InterPro" id="IPR043502">
    <property type="entry name" value="DNA/RNA_pol_sf"/>
</dbReference>
<dbReference type="Proteomes" id="UP000030764">
    <property type="component" value="Unassembled WGS sequence"/>
</dbReference>
<dbReference type="EMBL" id="KL363375">
    <property type="protein sequence ID" value="KFD46381.1"/>
    <property type="molecule type" value="Genomic_DNA"/>
</dbReference>
<gene>
    <name evidence="2" type="ORF">M513_12752</name>
    <name evidence="3" type="ORF">M514_12752</name>
</gene>
<keyword evidence="4" id="KW-1185">Reference proteome</keyword>
<dbReference type="SUPFAM" id="SSF56672">
    <property type="entry name" value="DNA/RNA polymerases"/>
    <property type="match status" value="1"/>
</dbReference>
<dbReference type="Pfam" id="PF00078">
    <property type="entry name" value="RVT_1"/>
    <property type="match status" value="1"/>
</dbReference>
<dbReference type="AlphaFoldDB" id="A0A085LN35"/>
<dbReference type="EMBL" id="KL367545">
    <property type="protein sequence ID" value="KFD65027.1"/>
    <property type="molecule type" value="Genomic_DNA"/>
</dbReference>
<organism evidence="2 4">
    <name type="scientific">Trichuris suis</name>
    <name type="common">pig whipworm</name>
    <dbReference type="NCBI Taxonomy" id="68888"/>
    <lineage>
        <taxon>Eukaryota</taxon>
        <taxon>Metazoa</taxon>
        <taxon>Ecdysozoa</taxon>
        <taxon>Nematoda</taxon>
        <taxon>Enoplea</taxon>
        <taxon>Dorylaimia</taxon>
        <taxon>Trichinellida</taxon>
        <taxon>Trichuridae</taxon>
        <taxon>Trichuris</taxon>
    </lineage>
</organism>